<gene>
    <name evidence="1" type="ORF">METZ01_LOCUS12028</name>
</gene>
<reference evidence="1" key="1">
    <citation type="submission" date="2018-05" db="EMBL/GenBank/DDBJ databases">
        <authorList>
            <person name="Lanie J.A."/>
            <person name="Ng W.-L."/>
            <person name="Kazmierczak K.M."/>
            <person name="Andrzejewski T.M."/>
            <person name="Davidsen T.M."/>
            <person name="Wayne K.J."/>
            <person name="Tettelin H."/>
            <person name="Glass J.I."/>
            <person name="Rusch D."/>
            <person name="Podicherti R."/>
            <person name="Tsui H.-C.T."/>
            <person name="Winkler M.E."/>
        </authorList>
    </citation>
    <scope>NUCLEOTIDE SEQUENCE</scope>
</reference>
<dbReference type="EMBL" id="UINC01000666">
    <property type="protein sequence ID" value="SUZ59174.1"/>
    <property type="molecule type" value="Genomic_DNA"/>
</dbReference>
<evidence type="ECO:0000313" key="1">
    <source>
        <dbReference type="EMBL" id="SUZ59174.1"/>
    </source>
</evidence>
<sequence length="58" mass="6416">MFELGKFVQEDCGLVVASGADRSCSRQSSRKRTSQKTTGGQALRDLDILESGLQLVRW</sequence>
<proteinExistence type="predicted"/>
<name>A0A381NYA2_9ZZZZ</name>
<protein>
    <submittedName>
        <fullName evidence="1">Uncharacterized protein</fullName>
    </submittedName>
</protein>
<dbReference type="AlphaFoldDB" id="A0A381NYA2"/>
<organism evidence="1">
    <name type="scientific">marine metagenome</name>
    <dbReference type="NCBI Taxonomy" id="408172"/>
    <lineage>
        <taxon>unclassified sequences</taxon>
        <taxon>metagenomes</taxon>
        <taxon>ecological metagenomes</taxon>
    </lineage>
</organism>
<accession>A0A381NYA2</accession>